<reference evidence="1" key="1">
    <citation type="submission" date="2016-08" db="EMBL/GenBank/DDBJ databases">
        <authorList>
            <person name="Seilhamer J.J."/>
        </authorList>
    </citation>
    <scope>NUCLEOTIDE SEQUENCE</scope>
    <source>
        <strain evidence="1">86</strain>
    </source>
</reference>
<organism evidence="1">
    <name type="scientific">uncultured Sporomusa sp</name>
    <dbReference type="NCBI Taxonomy" id="307249"/>
    <lineage>
        <taxon>Bacteria</taxon>
        <taxon>Bacillati</taxon>
        <taxon>Bacillota</taxon>
        <taxon>Negativicutes</taxon>
        <taxon>Selenomonadales</taxon>
        <taxon>Sporomusaceae</taxon>
        <taxon>Sporomusa</taxon>
        <taxon>environmental samples</taxon>
    </lineage>
</organism>
<sequence length="179" mass="19511">MKKLAIRAGKMIVVMMLAGLALPWAGQNGMVPHGESSLFYTRAQAAPAWLPWFGEQAAPLEFKEMYSSASALGLEFSPKLKELEGKKVQMSGFMAPPLKPTLRFFVLTKVPMSICPFCSTDADWPNDIVVVKLSQAVTALPFDRPITVTGQLELGYQLDEETGFVSLVRIAADSVEAAD</sequence>
<gene>
    <name evidence="1" type="ORF">KL86SPO_50272</name>
</gene>
<evidence type="ECO:0008006" key="2">
    <source>
        <dbReference type="Google" id="ProtNLM"/>
    </source>
</evidence>
<dbReference type="AlphaFoldDB" id="A0A212LYA6"/>
<dbReference type="EMBL" id="FMJE01000005">
    <property type="protein sequence ID" value="SCM82501.1"/>
    <property type="molecule type" value="Genomic_DNA"/>
</dbReference>
<protein>
    <recommendedName>
        <fullName evidence="2">DUF3299 domain-containing protein</fullName>
    </recommendedName>
</protein>
<proteinExistence type="predicted"/>
<dbReference type="RefSeq" id="WP_288185164.1">
    <property type="nucleotide sequence ID" value="NZ_LT608335.1"/>
</dbReference>
<dbReference type="Gene3D" id="2.40.50.870">
    <property type="entry name" value="Protein of unknown function (DUF3299)"/>
    <property type="match status" value="1"/>
</dbReference>
<evidence type="ECO:0000313" key="1">
    <source>
        <dbReference type="EMBL" id="SCM82501.1"/>
    </source>
</evidence>
<accession>A0A212LYA6</accession>
<name>A0A212LYA6_9FIRM</name>